<evidence type="ECO:0000313" key="9">
    <source>
        <dbReference type="Proteomes" id="UP000198960"/>
    </source>
</evidence>
<dbReference type="Proteomes" id="UP000198960">
    <property type="component" value="Unassembled WGS sequence"/>
</dbReference>
<sequence length="546" mass="60109">MSNASTHVDVDAVVVGAGFAGLYAIHRLRGDGLSVRGFDGATDVGGTWYWNRYPGARCDVESLDYSFSFSPELEQEWNWTERYASQPEILRYLQFVADRLDLRRDITFGTRVDAAAFDEDSVTWTVRTSSGEEVRARFLLLATGPLSVANVPSLPGQETFAGRTFHTGGWPHEPVDFTGRRVAVIGTGSSGIQVAPRIAEQADHLYVLQRTPNYTIPAHNFTWEPDALAEAKAGYRERRARAWQNAGGSPNPAPTQGTFDVDEAERRRIFEERWAVGGARWLRTFTDTTSDHAANAEAVAFVHEKIRERVRDPEVAAKLSPTTYPIGARRVCVDTGYWDTFNRGDVTLVDVREDPIEGLEPAGLRLRSGRVVEIDDLVFATGFDAMTGAVTRLDIRGRDGRQLRDEWAEGPRTALGIAVAGFPNLFLLNGPGSPSVLANMVLTSEQQVNWVADALGYVRSHGLAALEAEPAAQDAWTEHCNSLAEHSMMFEADSWYIGANIPGKPRVLMFYLGGLPAYMRACDEVAADDYRGFVKVPADEVESAAS</sequence>
<dbReference type="Gene3D" id="3.50.50.60">
    <property type="entry name" value="FAD/NAD(P)-binding domain"/>
    <property type="match status" value="3"/>
</dbReference>
<accession>A0A1H8Q737</accession>
<evidence type="ECO:0000256" key="1">
    <source>
        <dbReference type="ARBA" id="ARBA00001974"/>
    </source>
</evidence>
<dbReference type="Pfam" id="PF00743">
    <property type="entry name" value="FMO-like"/>
    <property type="match status" value="1"/>
</dbReference>
<keyword evidence="3" id="KW-0285">Flavoprotein</keyword>
<dbReference type="InterPro" id="IPR050775">
    <property type="entry name" value="FAD-binding_Monooxygenases"/>
</dbReference>
<keyword evidence="7" id="KW-0503">Monooxygenase</keyword>
<dbReference type="PANTHER" id="PTHR43098">
    <property type="entry name" value="L-ORNITHINE N(5)-MONOOXYGENASE-RELATED"/>
    <property type="match status" value="1"/>
</dbReference>
<dbReference type="EMBL" id="FOEE01000001">
    <property type="protein sequence ID" value="SEO49583.1"/>
    <property type="molecule type" value="Genomic_DNA"/>
</dbReference>
<comment type="similarity">
    <text evidence="2">Belongs to the FAD-binding monooxygenase family.</text>
</comment>
<dbReference type="GO" id="GO:0004499">
    <property type="term" value="F:N,N-dimethylaniline monooxygenase activity"/>
    <property type="evidence" value="ECO:0007669"/>
    <property type="project" value="InterPro"/>
</dbReference>
<keyword evidence="4" id="KW-0274">FAD</keyword>
<evidence type="ECO:0000256" key="3">
    <source>
        <dbReference type="ARBA" id="ARBA00022630"/>
    </source>
</evidence>
<dbReference type="GO" id="GO:0050660">
    <property type="term" value="F:flavin adenine dinucleotide binding"/>
    <property type="evidence" value="ECO:0007669"/>
    <property type="project" value="InterPro"/>
</dbReference>
<dbReference type="GO" id="GO:0050661">
    <property type="term" value="F:NADP binding"/>
    <property type="evidence" value="ECO:0007669"/>
    <property type="project" value="InterPro"/>
</dbReference>
<dbReference type="PANTHER" id="PTHR43098:SF3">
    <property type="entry name" value="L-ORNITHINE N(5)-MONOOXYGENASE-RELATED"/>
    <property type="match status" value="1"/>
</dbReference>
<keyword evidence="6" id="KW-0560">Oxidoreductase</keyword>
<evidence type="ECO:0000256" key="5">
    <source>
        <dbReference type="ARBA" id="ARBA00022857"/>
    </source>
</evidence>
<name>A0A1H8Q737_9ACTN</name>
<reference evidence="9" key="1">
    <citation type="submission" date="2016-10" db="EMBL/GenBank/DDBJ databases">
        <authorList>
            <person name="Varghese N."/>
            <person name="Submissions S."/>
        </authorList>
    </citation>
    <scope>NUCLEOTIDE SEQUENCE [LARGE SCALE GENOMIC DNA]</scope>
    <source>
        <strain evidence="9">DSM 45413</strain>
    </source>
</reference>
<evidence type="ECO:0000313" key="8">
    <source>
        <dbReference type="EMBL" id="SEO49583.1"/>
    </source>
</evidence>
<organism evidence="8 9">
    <name type="scientific">Trujillonella endophytica</name>
    <dbReference type="NCBI Taxonomy" id="673521"/>
    <lineage>
        <taxon>Bacteria</taxon>
        <taxon>Bacillati</taxon>
        <taxon>Actinomycetota</taxon>
        <taxon>Actinomycetes</taxon>
        <taxon>Geodermatophilales</taxon>
        <taxon>Geodermatophilaceae</taxon>
        <taxon>Trujillonella</taxon>
    </lineage>
</organism>
<gene>
    <name evidence="8" type="ORF">SAMN05660991_00590</name>
</gene>
<dbReference type="AlphaFoldDB" id="A0A1H8Q737"/>
<keyword evidence="9" id="KW-1185">Reference proteome</keyword>
<evidence type="ECO:0000256" key="4">
    <source>
        <dbReference type="ARBA" id="ARBA00022827"/>
    </source>
</evidence>
<dbReference type="SUPFAM" id="SSF51905">
    <property type="entry name" value="FAD/NAD(P)-binding domain"/>
    <property type="match status" value="2"/>
</dbReference>
<dbReference type="InterPro" id="IPR036188">
    <property type="entry name" value="FAD/NAD-bd_sf"/>
</dbReference>
<comment type="cofactor">
    <cofactor evidence="1">
        <name>FAD</name>
        <dbReference type="ChEBI" id="CHEBI:57692"/>
    </cofactor>
</comment>
<dbReference type="InterPro" id="IPR020946">
    <property type="entry name" value="Flavin_mOase-like"/>
</dbReference>
<dbReference type="STRING" id="673521.SAMN05660991_00590"/>
<keyword evidence="5" id="KW-0521">NADP</keyword>
<dbReference type="OrthoDB" id="5168853at2"/>
<evidence type="ECO:0000256" key="2">
    <source>
        <dbReference type="ARBA" id="ARBA00010139"/>
    </source>
</evidence>
<protein>
    <submittedName>
        <fullName evidence="8">Predicted flavoprotein CzcO associated with the cation diffusion facilitator CzcD</fullName>
    </submittedName>
</protein>
<proteinExistence type="inferred from homology"/>
<dbReference type="PRINTS" id="PR00411">
    <property type="entry name" value="PNDRDTASEI"/>
</dbReference>
<evidence type="ECO:0000256" key="6">
    <source>
        <dbReference type="ARBA" id="ARBA00023002"/>
    </source>
</evidence>
<evidence type="ECO:0000256" key="7">
    <source>
        <dbReference type="ARBA" id="ARBA00023033"/>
    </source>
</evidence>
<dbReference type="RefSeq" id="WP_091939839.1">
    <property type="nucleotide sequence ID" value="NZ_FOEE01000001.1"/>
</dbReference>